<evidence type="ECO:0000313" key="2">
    <source>
        <dbReference type="Proteomes" id="UP000753908"/>
    </source>
</evidence>
<evidence type="ECO:0000313" key="1">
    <source>
        <dbReference type="EMBL" id="MBW4548794.1"/>
    </source>
</evidence>
<protein>
    <recommendedName>
        <fullName evidence="3">Sulfotransferase domain-containing protein</fullName>
    </recommendedName>
</protein>
<sequence>MRRNNNIVLTGIPRAGTTLTCHLLNKLPDTVALHEPIEFRKILKFKNHQEISDYVAGVFEEMRTSIYNQKTALSRQVKGQIPDNNFGEDKEKDSGLRKNLVSIGKVDIEKNLSPDFLLVIKEPGIFTAILENLTEHFLAYAVIRNPLSVLASWNTVPFHVTKGRTPVARLDIILAQGLAKIKDTIDKQIYILSWFYDKYKTCLPEPSILRYEDVIASGGKALNAIHPQIHTLNEPLENKNLNKLYDRELMLVLGERLLNSEGAFWDFYSRESVEILLKDCTTPLSKEG</sequence>
<comment type="caution">
    <text evidence="1">The sequence shown here is derived from an EMBL/GenBank/DDBJ whole genome shotgun (WGS) entry which is preliminary data.</text>
</comment>
<proteinExistence type="predicted"/>
<dbReference type="InterPro" id="IPR027417">
    <property type="entry name" value="P-loop_NTPase"/>
</dbReference>
<organism evidence="1 2">
    <name type="scientific">Symplocastrum torsivum CPER-KK1</name>
    <dbReference type="NCBI Taxonomy" id="450513"/>
    <lineage>
        <taxon>Bacteria</taxon>
        <taxon>Bacillati</taxon>
        <taxon>Cyanobacteriota</taxon>
        <taxon>Cyanophyceae</taxon>
        <taxon>Oscillatoriophycideae</taxon>
        <taxon>Oscillatoriales</taxon>
        <taxon>Microcoleaceae</taxon>
        <taxon>Symplocastrum</taxon>
    </lineage>
</organism>
<gene>
    <name evidence="1" type="ORF">KME25_30970</name>
</gene>
<reference evidence="1" key="1">
    <citation type="submission" date="2021-05" db="EMBL/GenBank/DDBJ databases">
        <authorList>
            <person name="Pietrasiak N."/>
            <person name="Ward R."/>
            <person name="Stajich J.E."/>
            <person name="Kurbessoian T."/>
        </authorList>
    </citation>
    <scope>NUCLEOTIDE SEQUENCE</scope>
    <source>
        <strain evidence="1">CPER-KK1</strain>
    </source>
</reference>
<dbReference type="AlphaFoldDB" id="A0A951PT00"/>
<evidence type="ECO:0008006" key="3">
    <source>
        <dbReference type="Google" id="ProtNLM"/>
    </source>
</evidence>
<dbReference type="Gene3D" id="3.40.50.300">
    <property type="entry name" value="P-loop containing nucleotide triphosphate hydrolases"/>
    <property type="match status" value="1"/>
</dbReference>
<name>A0A951PT00_9CYAN</name>
<dbReference type="SUPFAM" id="SSF52540">
    <property type="entry name" value="P-loop containing nucleoside triphosphate hydrolases"/>
    <property type="match status" value="1"/>
</dbReference>
<dbReference type="Proteomes" id="UP000753908">
    <property type="component" value="Unassembled WGS sequence"/>
</dbReference>
<accession>A0A951PT00</accession>
<dbReference type="EMBL" id="JAHHIF010000071">
    <property type="protein sequence ID" value="MBW4548794.1"/>
    <property type="molecule type" value="Genomic_DNA"/>
</dbReference>
<reference evidence="1" key="2">
    <citation type="journal article" date="2022" name="Microbiol. Resour. Announc.">
        <title>Metagenome Sequencing to Explore Phylogenomics of Terrestrial Cyanobacteria.</title>
        <authorList>
            <person name="Ward R.D."/>
            <person name="Stajich J.E."/>
            <person name="Johansen J.R."/>
            <person name="Huntemann M."/>
            <person name="Clum A."/>
            <person name="Foster B."/>
            <person name="Foster B."/>
            <person name="Roux S."/>
            <person name="Palaniappan K."/>
            <person name="Varghese N."/>
            <person name="Mukherjee S."/>
            <person name="Reddy T.B.K."/>
            <person name="Daum C."/>
            <person name="Copeland A."/>
            <person name="Chen I.A."/>
            <person name="Ivanova N.N."/>
            <person name="Kyrpides N.C."/>
            <person name="Shapiro N."/>
            <person name="Eloe-Fadrosh E.A."/>
            <person name="Pietrasiak N."/>
        </authorList>
    </citation>
    <scope>NUCLEOTIDE SEQUENCE</scope>
    <source>
        <strain evidence="1">CPER-KK1</strain>
    </source>
</reference>